<feature type="domain" description="Protein kinase" evidence="8">
    <location>
        <begin position="367"/>
        <end position="735"/>
    </location>
</feature>
<reference evidence="10" key="1">
    <citation type="submission" date="2016-11" db="EMBL/GenBank/DDBJ databases">
        <authorList>
            <person name="Guldener U."/>
        </authorList>
    </citation>
    <scope>NUCLEOTIDE SEQUENCE [LARGE SCALE GENOMIC DNA]</scope>
</reference>
<evidence type="ECO:0000256" key="1">
    <source>
        <dbReference type="ARBA" id="ARBA00022527"/>
    </source>
</evidence>
<dbReference type="Gene3D" id="3.30.200.20">
    <property type="entry name" value="Phosphorylase Kinase, domain 1"/>
    <property type="match status" value="1"/>
</dbReference>
<dbReference type="SMART" id="SM00220">
    <property type="entry name" value="S_TKc"/>
    <property type="match status" value="1"/>
</dbReference>
<dbReference type="InterPro" id="IPR017441">
    <property type="entry name" value="Protein_kinase_ATP_BS"/>
</dbReference>
<dbReference type="GO" id="GO:0004713">
    <property type="term" value="F:protein tyrosine kinase activity"/>
    <property type="evidence" value="ECO:0007669"/>
    <property type="project" value="TreeGrafter"/>
</dbReference>
<dbReference type="GO" id="GO:0004674">
    <property type="term" value="F:protein serine/threonine kinase activity"/>
    <property type="evidence" value="ECO:0007669"/>
    <property type="project" value="UniProtKB-KW"/>
</dbReference>
<keyword evidence="5 6" id="KW-0067">ATP-binding</keyword>
<feature type="region of interest" description="Disordered" evidence="7">
    <location>
        <begin position="119"/>
        <end position="144"/>
    </location>
</feature>
<feature type="binding site" evidence="6">
    <location>
        <position position="396"/>
    </location>
    <ligand>
        <name>ATP</name>
        <dbReference type="ChEBI" id="CHEBI:30616"/>
    </ligand>
</feature>
<evidence type="ECO:0000256" key="6">
    <source>
        <dbReference type="PROSITE-ProRule" id="PRU10141"/>
    </source>
</evidence>
<dbReference type="PROSITE" id="PS50011">
    <property type="entry name" value="PROTEIN_KINASE_DOM"/>
    <property type="match status" value="1"/>
</dbReference>
<sequence length="786" mass="91701">MSNNNSNNISLLTKQQQHYILMQQQQINRRKSSIFNTNNRHQSIVVPPTRIAGPNLNNYQEGDLTHNPNDSSNYQNEYINMFKYQNNDIPMTFNQSPFQKDSHQGRKFSLQYVPKTAPNLSSNQYDSTNNKLNSLSPGQGSMGPPSLKNNKQFVNKPSQNINNYRRSSIQPFMKLNSNQSFRNVNFNPQSTNMDINSDYMTSHVNNNFDEISWNKQFMSNDFMPDSLDIDEMIDPMDKSTSKNNVRKHSRLDLSLKKFKKFDEDQLLLIIENNIRLEDDPLYKKTTLVNDTFKNFSSNYSYQINASNPKRLLVKPSQPNINVNPYNCDNDNGDHIIHVGDILGVYDPNERNLTKYKSTPAVTSRNGFKIIDLLGKGTYGQVLKCENLSDGKIVAIKMIKAAEECMIPSFMECKVLQRIQSILSNTKDNYNEDNKFIEFIEEFIYKGHLCIVSELLGPSILELLQSSKFHGLNWDLIISFSSQMFVSLKELKLASIIHCDLKPENILLKLPISTTSNNQSIIENNSLKIIDFGASCFENATVYTYIQSRFYRAPEVVLGLPYNSGIDMWSVGCVISELYMGIPLFPGRSEYDLIRRIVGMNINDNMPPRWMLDRSKFSTLFFHFDPEQLQYTRLKTIDEYNIDLTEWKACNNDIIIHHLGYPRELEKPRKEYHKYGDDFRKLIMLHRFHKLMHLTDIEKVEILKKRWIFMKFLKKCLTIDPFQRYTPTEALRDPFITGKWINNHKFYEDEEFMEFLENEKNNIFEKSESPKKSQTNERCEELGNLQL</sequence>
<protein>
    <recommendedName>
        <fullName evidence="8">Protein kinase domain-containing protein</fullName>
    </recommendedName>
</protein>
<keyword evidence="4" id="KW-0418">Kinase</keyword>
<evidence type="ECO:0000256" key="7">
    <source>
        <dbReference type="SAM" id="MobiDB-lite"/>
    </source>
</evidence>
<dbReference type="InterPro" id="IPR011009">
    <property type="entry name" value="Kinase-like_dom_sf"/>
</dbReference>
<dbReference type="InterPro" id="IPR050494">
    <property type="entry name" value="Ser_Thr_dual-spec_kinase"/>
</dbReference>
<evidence type="ECO:0000313" key="9">
    <source>
        <dbReference type="EMBL" id="SGZ39121.1"/>
    </source>
</evidence>
<evidence type="ECO:0000256" key="5">
    <source>
        <dbReference type="ARBA" id="ARBA00022840"/>
    </source>
</evidence>
<dbReference type="Gene3D" id="1.10.510.10">
    <property type="entry name" value="Transferase(Phosphotransferase) domain 1"/>
    <property type="match status" value="1"/>
</dbReference>
<gene>
    <name evidence="9" type="ORF">HGUI_01321</name>
</gene>
<dbReference type="PANTHER" id="PTHR24058:SF17">
    <property type="entry name" value="HOMEODOMAIN INTERACTING PROTEIN KINASE, ISOFORM D"/>
    <property type="match status" value="1"/>
</dbReference>
<dbReference type="GO" id="GO:0005524">
    <property type="term" value="F:ATP binding"/>
    <property type="evidence" value="ECO:0007669"/>
    <property type="project" value="UniProtKB-UniRule"/>
</dbReference>
<organism evidence="9 10">
    <name type="scientific">Hanseniaspora guilliermondii</name>
    <dbReference type="NCBI Taxonomy" id="56406"/>
    <lineage>
        <taxon>Eukaryota</taxon>
        <taxon>Fungi</taxon>
        <taxon>Dikarya</taxon>
        <taxon>Ascomycota</taxon>
        <taxon>Saccharomycotina</taxon>
        <taxon>Saccharomycetes</taxon>
        <taxon>Saccharomycodales</taxon>
        <taxon>Saccharomycodaceae</taxon>
        <taxon>Hanseniaspora</taxon>
    </lineage>
</organism>
<evidence type="ECO:0000256" key="3">
    <source>
        <dbReference type="ARBA" id="ARBA00022741"/>
    </source>
</evidence>
<dbReference type="Proteomes" id="UP000183365">
    <property type="component" value="Unassembled WGS sequence"/>
</dbReference>
<dbReference type="AlphaFoldDB" id="A0A1L0CL42"/>
<name>A0A1L0CL42_9ASCO</name>
<dbReference type="EMBL" id="FQNF01000017">
    <property type="protein sequence ID" value="SGZ39121.1"/>
    <property type="molecule type" value="Genomic_DNA"/>
</dbReference>
<dbReference type="InterPro" id="IPR000719">
    <property type="entry name" value="Prot_kinase_dom"/>
</dbReference>
<dbReference type="PANTHER" id="PTHR24058">
    <property type="entry name" value="DUAL SPECIFICITY PROTEIN KINASE"/>
    <property type="match status" value="1"/>
</dbReference>
<dbReference type="PROSITE" id="PS00107">
    <property type="entry name" value="PROTEIN_KINASE_ATP"/>
    <property type="match status" value="1"/>
</dbReference>
<proteinExistence type="predicted"/>
<feature type="compositionally biased region" description="Basic and acidic residues" evidence="7">
    <location>
        <begin position="765"/>
        <end position="780"/>
    </location>
</feature>
<dbReference type="Pfam" id="PF00069">
    <property type="entry name" value="Pkinase"/>
    <property type="match status" value="1"/>
</dbReference>
<accession>A0A1L0CL42</accession>
<evidence type="ECO:0000259" key="8">
    <source>
        <dbReference type="PROSITE" id="PS50011"/>
    </source>
</evidence>
<keyword evidence="3 6" id="KW-0547">Nucleotide-binding</keyword>
<evidence type="ECO:0000256" key="2">
    <source>
        <dbReference type="ARBA" id="ARBA00022679"/>
    </source>
</evidence>
<dbReference type="PROSITE" id="PS00108">
    <property type="entry name" value="PROTEIN_KINASE_ST"/>
    <property type="match status" value="1"/>
</dbReference>
<feature type="compositionally biased region" description="Polar residues" evidence="7">
    <location>
        <begin position="119"/>
        <end position="139"/>
    </location>
</feature>
<dbReference type="VEuPathDB" id="FungiDB:HGUI_01321"/>
<keyword evidence="1" id="KW-0723">Serine/threonine-protein kinase</keyword>
<feature type="region of interest" description="Disordered" evidence="7">
    <location>
        <begin position="765"/>
        <end position="786"/>
    </location>
</feature>
<keyword evidence="2" id="KW-0808">Transferase</keyword>
<dbReference type="SUPFAM" id="SSF56112">
    <property type="entry name" value="Protein kinase-like (PK-like)"/>
    <property type="match status" value="1"/>
</dbReference>
<dbReference type="InterPro" id="IPR008271">
    <property type="entry name" value="Ser/Thr_kinase_AS"/>
</dbReference>
<evidence type="ECO:0000256" key="4">
    <source>
        <dbReference type="ARBA" id="ARBA00022777"/>
    </source>
</evidence>
<evidence type="ECO:0000313" key="10">
    <source>
        <dbReference type="Proteomes" id="UP000183365"/>
    </source>
</evidence>
<dbReference type="GO" id="GO:0005737">
    <property type="term" value="C:cytoplasm"/>
    <property type="evidence" value="ECO:0007669"/>
    <property type="project" value="TreeGrafter"/>
</dbReference>
<keyword evidence="10" id="KW-1185">Reference proteome</keyword>
<dbReference type="OrthoDB" id="3971276at2759"/>